<dbReference type="SUPFAM" id="SSF48403">
    <property type="entry name" value="Ankyrin repeat"/>
    <property type="match status" value="1"/>
</dbReference>
<evidence type="ECO:0000256" key="2">
    <source>
        <dbReference type="ARBA" id="ARBA00023043"/>
    </source>
</evidence>
<dbReference type="SMART" id="SM00248">
    <property type="entry name" value="ANK"/>
    <property type="match status" value="2"/>
</dbReference>
<dbReference type="PROSITE" id="PS50088">
    <property type="entry name" value="ANK_REPEAT"/>
    <property type="match status" value="1"/>
</dbReference>
<keyword evidence="1" id="KW-0677">Repeat</keyword>
<keyword evidence="2 3" id="KW-0040">ANK repeat</keyword>
<dbReference type="InterPro" id="IPR036770">
    <property type="entry name" value="Ankyrin_rpt-contain_sf"/>
</dbReference>
<evidence type="ECO:0000256" key="1">
    <source>
        <dbReference type="ARBA" id="ARBA00022737"/>
    </source>
</evidence>
<protein>
    <submittedName>
        <fullName evidence="4">Ankyrin</fullName>
    </submittedName>
</protein>
<name>A0A6A7AH99_9PLEO</name>
<gene>
    <name evidence="4" type="ORF">CC86DRAFT_401414</name>
</gene>
<dbReference type="Pfam" id="PF12796">
    <property type="entry name" value="Ank_2"/>
    <property type="match status" value="1"/>
</dbReference>
<dbReference type="Gene3D" id="1.25.40.20">
    <property type="entry name" value="Ankyrin repeat-containing domain"/>
    <property type="match status" value="1"/>
</dbReference>
<dbReference type="Proteomes" id="UP000799424">
    <property type="component" value="Unassembled WGS sequence"/>
</dbReference>
<dbReference type="OrthoDB" id="3687132at2759"/>
<evidence type="ECO:0000256" key="3">
    <source>
        <dbReference type="PROSITE-ProRule" id="PRU00023"/>
    </source>
</evidence>
<organism evidence="4 5">
    <name type="scientific">Ophiobolus disseminans</name>
    <dbReference type="NCBI Taxonomy" id="1469910"/>
    <lineage>
        <taxon>Eukaryota</taxon>
        <taxon>Fungi</taxon>
        <taxon>Dikarya</taxon>
        <taxon>Ascomycota</taxon>
        <taxon>Pezizomycotina</taxon>
        <taxon>Dothideomycetes</taxon>
        <taxon>Pleosporomycetidae</taxon>
        <taxon>Pleosporales</taxon>
        <taxon>Pleosporineae</taxon>
        <taxon>Phaeosphaeriaceae</taxon>
        <taxon>Ophiobolus</taxon>
    </lineage>
</organism>
<dbReference type="EMBL" id="MU006217">
    <property type="protein sequence ID" value="KAF2832662.1"/>
    <property type="molecule type" value="Genomic_DNA"/>
</dbReference>
<dbReference type="InterPro" id="IPR002110">
    <property type="entry name" value="Ankyrin_rpt"/>
</dbReference>
<feature type="repeat" description="ANK" evidence="3">
    <location>
        <begin position="47"/>
        <end position="79"/>
    </location>
</feature>
<proteinExistence type="predicted"/>
<dbReference type="AlphaFoldDB" id="A0A6A7AH99"/>
<dbReference type="PANTHER" id="PTHR24201">
    <property type="entry name" value="ANK_REP_REGION DOMAIN-CONTAINING PROTEIN"/>
    <property type="match status" value="1"/>
</dbReference>
<reference evidence="4" key="1">
    <citation type="journal article" date="2020" name="Stud. Mycol.">
        <title>101 Dothideomycetes genomes: a test case for predicting lifestyles and emergence of pathogens.</title>
        <authorList>
            <person name="Haridas S."/>
            <person name="Albert R."/>
            <person name="Binder M."/>
            <person name="Bloem J."/>
            <person name="Labutti K."/>
            <person name="Salamov A."/>
            <person name="Andreopoulos B."/>
            <person name="Baker S."/>
            <person name="Barry K."/>
            <person name="Bills G."/>
            <person name="Bluhm B."/>
            <person name="Cannon C."/>
            <person name="Castanera R."/>
            <person name="Culley D."/>
            <person name="Daum C."/>
            <person name="Ezra D."/>
            <person name="Gonzalez J."/>
            <person name="Henrissat B."/>
            <person name="Kuo A."/>
            <person name="Liang C."/>
            <person name="Lipzen A."/>
            <person name="Lutzoni F."/>
            <person name="Magnuson J."/>
            <person name="Mondo S."/>
            <person name="Nolan M."/>
            <person name="Ohm R."/>
            <person name="Pangilinan J."/>
            <person name="Park H.-J."/>
            <person name="Ramirez L."/>
            <person name="Alfaro M."/>
            <person name="Sun H."/>
            <person name="Tritt A."/>
            <person name="Yoshinaga Y."/>
            <person name="Zwiers L.-H."/>
            <person name="Turgeon B."/>
            <person name="Goodwin S."/>
            <person name="Spatafora J."/>
            <person name="Crous P."/>
            <person name="Grigoriev I."/>
        </authorList>
    </citation>
    <scope>NUCLEOTIDE SEQUENCE</scope>
    <source>
        <strain evidence="4">CBS 113818</strain>
    </source>
</reference>
<dbReference type="PROSITE" id="PS50297">
    <property type="entry name" value="ANK_REP_REGION"/>
    <property type="match status" value="1"/>
</dbReference>
<dbReference type="InterPro" id="IPR050776">
    <property type="entry name" value="Ank_Repeat/CDKN_Inhibitor"/>
</dbReference>
<evidence type="ECO:0000313" key="4">
    <source>
        <dbReference type="EMBL" id="KAF2832662.1"/>
    </source>
</evidence>
<sequence length="114" mass="12974">MTFQPWLKLADINGWTPLFWALDSHSPETVNTLLATGKVQIDRKDQEENTALMFAAKYGFLDVAMLLLSWKADLNIKNLEGHKAADVASSTERTEIRELLEAQREEDAKNDPER</sequence>
<keyword evidence="5" id="KW-1185">Reference proteome</keyword>
<evidence type="ECO:0000313" key="5">
    <source>
        <dbReference type="Proteomes" id="UP000799424"/>
    </source>
</evidence>
<accession>A0A6A7AH99</accession>